<protein>
    <submittedName>
        <fullName evidence="1">Uncharacterized protein</fullName>
    </submittedName>
</protein>
<dbReference type="EMBL" id="CAMGYJ010000008">
    <property type="protein sequence ID" value="CAI0458768.1"/>
    <property type="molecule type" value="Genomic_DNA"/>
</dbReference>
<comment type="caution">
    <text evidence="1">The sequence shown here is derived from an EMBL/GenBank/DDBJ whole genome shotgun (WGS) entry which is preliminary data.</text>
</comment>
<sequence>MNVDVLIETEVVRVGERDVAGHMVGENDGVIWFRRVGLDNNAGEEGIRVGLSKVIVERMKWEEERVGWRSGEGGKNRVKKVEEFGGGGGGGMNNWKRFGYFVLVERFVLRRMDGDFLMSYEFKHIHQFRKKWE</sequence>
<keyword evidence="2" id="KW-1185">Reference proteome</keyword>
<proteinExistence type="predicted"/>
<dbReference type="PANTHER" id="PTHR31050">
    <property type="entry name" value="OS08G0413200 PROTEIN"/>
    <property type="match status" value="1"/>
</dbReference>
<gene>
    <name evidence="1" type="ORF">LITE_LOCUS33685</name>
</gene>
<organism evidence="1 2">
    <name type="scientific">Linum tenue</name>
    <dbReference type="NCBI Taxonomy" id="586396"/>
    <lineage>
        <taxon>Eukaryota</taxon>
        <taxon>Viridiplantae</taxon>
        <taxon>Streptophyta</taxon>
        <taxon>Embryophyta</taxon>
        <taxon>Tracheophyta</taxon>
        <taxon>Spermatophyta</taxon>
        <taxon>Magnoliopsida</taxon>
        <taxon>eudicotyledons</taxon>
        <taxon>Gunneridae</taxon>
        <taxon>Pentapetalae</taxon>
        <taxon>rosids</taxon>
        <taxon>fabids</taxon>
        <taxon>Malpighiales</taxon>
        <taxon>Linaceae</taxon>
        <taxon>Linum</taxon>
    </lineage>
</organism>
<dbReference type="Proteomes" id="UP001154282">
    <property type="component" value="Unassembled WGS sequence"/>
</dbReference>
<evidence type="ECO:0000313" key="2">
    <source>
        <dbReference type="Proteomes" id="UP001154282"/>
    </source>
</evidence>
<dbReference type="PANTHER" id="PTHR31050:SF3">
    <property type="entry name" value="OS08G0412800 PROTEIN"/>
    <property type="match status" value="1"/>
</dbReference>
<name>A0AAV0NKI4_9ROSI</name>
<accession>A0AAV0NKI4</accession>
<reference evidence="1" key="1">
    <citation type="submission" date="2022-08" db="EMBL/GenBank/DDBJ databases">
        <authorList>
            <person name="Gutierrez-Valencia J."/>
        </authorList>
    </citation>
    <scope>NUCLEOTIDE SEQUENCE</scope>
</reference>
<evidence type="ECO:0000313" key="1">
    <source>
        <dbReference type="EMBL" id="CAI0458768.1"/>
    </source>
</evidence>
<dbReference type="AlphaFoldDB" id="A0AAV0NKI4"/>